<dbReference type="AlphaFoldDB" id="A0A1I3NKH6"/>
<sequence>MVTKGYNLYKTLIINVLTNMKNINACRQRFMVEAVTLFLSIKGRINFQQLERYGKYSERRYRIQFEKPFDFMLSTADWSGSTAAGITSSPLTPASSPNRAGRRPASAISGRDRQRA</sequence>
<gene>
    <name evidence="2" type="ORF">SAMN05444682_107233</name>
</gene>
<feature type="compositionally biased region" description="Polar residues" evidence="1">
    <location>
        <begin position="87"/>
        <end position="98"/>
    </location>
</feature>
<feature type="region of interest" description="Disordered" evidence="1">
    <location>
        <begin position="87"/>
        <end position="116"/>
    </location>
</feature>
<reference evidence="2 3" key="1">
    <citation type="submission" date="2016-10" db="EMBL/GenBank/DDBJ databases">
        <authorList>
            <person name="de Groot N.N."/>
        </authorList>
    </citation>
    <scope>NUCLEOTIDE SEQUENCE [LARGE SCALE GENOMIC DNA]</scope>
    <source>
        <strain evidence="2 3">RK1</strain>
    </source>
</reference>
<evidence type="ECO:0000256" key="1">
    <source>
        <dbReference type="SAM" id="MobiDB-lite"/>
    </source>
</evidence>
<protein>
    <submittedName>
        <fullName evidence="2">Uncharacterized protein</fullName>
    </submittedName>
</protein>
<dbReference type="STRING" id="1477437.SAMN05444682_107233"/>
<dbReference type="Proteomes" id="UP000198670">
    <property type="component" value="Unassembled WGS sequence"/>
</dbReference>
<organism evidence="2 3">
    <name type="scientific">Parapedobacter indicus</name>
    <dbReference type="NCBI Taxonomy" id="1477437"/>
    <lineage>
        <taxon>Bacteria</taxon>
        <taxon>Pseudomonadati</taxon>
        <taxon>Bacteroidota</taxon>
        <taxon>Sphingobacteriia</taxon>
        <taxon>Sphingobacteriales</taxon>
        <taxon>Sphingobacteriaceae</taxon>
        <taxon>Parapedobacter</taxon>
    </lineage>
</organism>
<accession>A0A1I3NKH6</accession>
<proteinExistence type="predicted"/>
<evidence type="ECO:0000313" key="3">
    <source>
        <dbReference type="Proteomes" id="UP000198670"/>
    </source>
</evidence>
<name>A0A1I3NKH6_9SPHI</name>
<keyword evidence="3" id="KW-1185">Reference proteome</keyword>
<dbReference type="EMBL" id="FOQO01000007">
    <property type="protein sequence ID" value="SFJ09679.1"/>
    <property type="molecule type" value="Genomic_DNA"/>
</dbReference>
<evidence type="ECO:0000313" key="2">
    <source>
        <dbReference type="EMBL" id="SFJ09679.1"/>
    </source>
</evidence>